<protein>
    <submittedName>
        <fullName evidence="2">Uncharacterized protein</fullName>
    </submittedName>
</protein>
<reference evidence="2" key="2">
    <citation type="submission" date="2023-05" db="EMBL/GenBank/DDBJ databases">
        <authorList>
            <consortium name="Lawrence Berkeley National Laboratory"/>
            <person name="Steindorff A."/>
            <person name="Hensen N."/>
            <person name="Bonometti L."/>
            <person name="Westerberg I."/>
            <person name="Brannstrom I.O."/>
            <person name="Guillou S."/>
            <person name="Cros-Aarteil S."/>
            <person name="Calhoun S."/>
            <person name="Haridas S."/>
            <person name="Kuo A."/>
            <person name="Mondo S."/>
            <person name="Pangilinan J."/>
            <person name="Riley R."/>
            <person name="Labutti K."/>
            <person name="Andreopoulos B."/>
            <person name="Lipzen A."/>
            <person name="Chen C."/>
            <person name="Yanf M."/>
            <person name="Daum C."/>
            <person name="Ng V."/>
            <person name="Clum A."/>
            <person name="Ohm R."/>
            <person name="Martin F."/>
            <person name="Silar P."/>
            <person name="Natvig D."/>
            <person name="Lalanne C."/>
            <person name="Gautier V."/>
            <person name="Ament-Velasquez S.L."/>
            <person name="Kruys A."/>
            <person name="Hutchinson M.I."/>
            <person name="Powell A.J."/>
            <person name="Barry K."/>
            <person name="Miller A.N."/>
            <person name="Grigoriev I.V."/>
            <person name="Debuchy R."/>
            <person name="Gladieux P."/>
            <person name="Thoren M.H."/>
            <person name="Johannesson H."/>
        </authorList>
    </citation>
    <scope>NUCLEOTIDE SEQUENCE</scope>
    <source>
        <strain evidence="2">PSN293</strain>
    </source>
</reference>
<feature type="region of interest" description="Disordered" evidence="1">
    <location>
        <begin position="1"/>
        <end position="108"/>
    </location>
</feature>
<accession>A0AAN6Y6X1</accession>
<keyword evidence="3" id="KW-1185">Reference proteome</keyword>
<feature type="compositionally biased region" description="Low complexity" evidence="1">
    <location>
        <begin position="217"/>
        <end position="228"/>
    </location>
</feature>
<sequence length="464" mass="50771">MNGPDDAMELTDAPVGENVDTAGASAVSGDHSTDAQLAVAMAIDEHEHENEADQTESQRATNTAAWEWPGDDDDVDMSSGDNPQEDYDGTEAVKIARNRRKRARRAEKRTLRYKEMRSWKDAQNIEQWEQERLEQERFAAGGQPPRPSNYFAQTGATVGPTAAEHVNAFGRALKRKKKEQAASGRAKSWDNSSATPLASASASALNYGRRTSRWGNSLASPPVSASASGRGDSGYNSTASPPASASASASASEPPNISKKQQQREKGGWLSYGEYMTNKELAQQQYDNWTPEERELLKNGKMGKLKQLEYMRTLRELGYFDWWQWKKDRKHKRVPDPEALEAQPGSAAATAAAKTENQDDPKGKGKANEVDPQQGGSGLNVDFLDRIRGLSLEEAEEQVQAAINAGHELGDIELEILDRIRAMSLQEAREANVRESNGGGSSSKRPDGDSDEGKYEGKGKGRAE</sequence>
<organism evidence="2 3">
    <name type="scientific">Rhypophila decipiens</name>
    <dbReference type="NCBI Taxonomy" id="261697"/>
    <lineage>
        <taxon>Eukaryota</taxon>
        <taxon>Fungi</taxon>
        <taxon>Dikarya</taxon>
        <taxon>Ascomycota</taxon>
        <taxon>Pezizomycotina</taxon>
        <taxon>Sordariomycetes</taxon>
        <taxon>Sordariomycetidae</taxon>
        <taxon>Sordariales</taxon>
        <taxon>Naviculisporaceae</taxon>
        <taxon>Rhypophila</taxon>
    </lineage>
</organism>
<feature type="region of interest" description="Disordered" evidence="1">
    <location>
        <begin position="128"/>
        <end position="154"/>
    </location>
</feature>
<dbReference type="AlphaFoldDB" id="A0AAN6Y6X1"/>
<feature type="compositionally biased region" description="Low complexity" evidence="1">
    <location>
        <begin position="192"/>
        <end position="204"/>
    </location>
</feature>
<feature type="compositionally biased region" description="Basic and acidic residues" evidence="1">
    <location>
        <begin position="356"/>
        <end position="369"/>
    </location>
</feature>
<dbReference type="Proteomes" id="UP001301769">
    <property type="component" value="Unassembled WGS sequence"/>
</dbReference>
<feature type="region of interest" description="Disordered" evidence="1">
    <location>
        <begin position="169"/>
        <end position="271"/>
    </location>
</feature>
<feature type="region of interest" description="Disordered" evidence="1">
    <location>
        <begin position="331"/>
        <end position="380"/>
    </location>
</feature>
<feature type="compositionally biased region" description="Low complexity" evidence="1">
    <location>
        <begin position="239"/>
        <end position="255"/>
    </location>
</feature>
<evidence type="ECO:0000256" key="1">
    <source>
        <dbReference type="SAM" id="MobiDB-lite"/>
    </source>
</evidence>
<evidence type="ECO:0000313" key="2">
    <source>
        <dbReference type="EMBL" id="KAK4213268.1"/>
    </source>
</evidence>
<name>A0AAN6Y6X1_9PEZI</name>
<feature type="compositionally biased region" description="Polar residues" evidence="1">
    <location>
        <begin position="55"/>
        <end position="64"/>
    </location>
</feature>
<gene>
    <name evidence="2" type="ORF">QBC37DRAFT_374159</name>
</gene>
<feature type="compositionally biased region" description="Basic and acidic residues" evidence="1">
    <location>
        <begin position="444"/>
        <end position="464"/>
    </location>
</feature>
<proteinExistence type="predicted"/>
<feature type="compositionally biased region" description="Basic residues" evidence="1">
    <location>
        <begin position="96"/>
        <end position="107"/>
    </location>
</feature>
<dbReference type="EMBL" id="MU858111">
    <property type="protein sequence ID" value="KAK4213268.1"/>
    <property type="molecule type" value="Genomic_DNA"/>
</dbReference>
<reference evidence="2" key="1">
    <citation type="journal article" date="2023" name="Mol. Phylogenet. Evol.">
        <title>Genome-scale phylogeny and comparative genomics of the fungal order Sordariales.</title>
        <authorList>
            <person name="Hensen N."/>
            <person name="Bonometti L."/>
            <person name="Westerberg I."/>
            <person name="Brannstrom I.O."/>
            <person name="Guillou S."/>
            <person name="Cros-Aarteil S."/>
            <person name="Calhoun S."/>
            <person name="Haridas S."/>
            <person name="Kuo A."/>
            <person name="Mondo S."/>
            <person name="Pangilinan J."/>
            <person name="Riley R."/>
            <person name="LaButti K."/>
            <person name="Andreopoulos B."/>
            <person name="Lipzen A."/>
            <person name="Chen C."/>
            <person name="Yan M."/>
            <person name="Daum C."/>
            <person name="Ng V."/>
            <person name="Clum A."/>
            <person name="Steindorff A."/>
            <person name="Ohm R.A."/>
            <person name="Martin F."/>
            <person name="Silar P."/>
            <person name="Natvig D.O."/>
            <person name="Lalanne C."/>
            <person name="Gautier V."/>
            <person name="Ament-Velasquez S.L."/>
            <person name="Kruys A."/>
            <person name="Hutchinson M.I."/>
            <person name="Powell A.J."/>
            <person name="Barry K."/>
            <person name="Miller A.N."/>
            <person name="Grigoriev I.V."/>
            <person name="Debuchy R."/>
            <person name="Gladieux P."/>
            <person name="Hiltunen Thoren M."/>
            <person name="Johannesson H."/>
        </authorList>
    </citation>
    <scope>NUCLEOTIDE SEQUENCE</scope>
    <source>
        <strain evidence="2">PSN293</strain>
    </source>
</reference>
<feature type="region of interest" description="Disordered" evidence="1">
    <location>
        <begin position="428"/>
        <end position="464"/>
    </location>
</feature>
<evidence type="ECO:0000313" key="3">
    <source>
        <dbReference type="Proteomes" id="UP001301769"/>
    </source>
</evidence>
<comment type="caution">
    <text evidence="2">The sequence shown here is derived from an EMBL/GenBank/DDBJ whole genome shotgun (WGS) entry which is preliminary data.</text>
</comment>